<proteinExistence type="predicted"/>
<dbReference type="CDD" id="cd08350">
    <property type="entry name" value="BLMT_like"/>
    <property type="match status" value="1"/>
</dbReference>
<evidence type="ECO:0000313" key="1">
    <source>
        <dbReference type="EMBL" id="AMY68499.1"/>
    </source>
</evidence>
<evidence type="ECO:0000313" key="2">
    <source>
        <dbReference type="Proteomes" id="UP000076128"/>
    </source>
</evidence>
<dbReference type="SUPFAM" id="SSF54593">
    <property type="entry name" value="Glyoxalase/Bleomycin resistance protein/Dihydroxybiphenyl dioxygenase"/>
    <property type="match status" value="1"/>
</dbReference>
<dbReference type="STRING" id="1335048.AKL17_1243"/>
<sequence length="128" mass="14105">MADRITANLPSRDFAATSAFYGRLGFAEAYRDGSWMILNRGPLVLEFFPHPGVDRFSSWFSACIRVDDPDTLLAEWQNAGLPSDDRAIPRLTGFFKPGTAPRMFALVDADGSLLRVIDNRDAGEAHVG</sequence>
<dbReference type="Gene3D" id="3.10.180.10">
    <property type="entry name" value="2,3-Dihydroxybiphenyl 1,2-Dioxygenase, domain 1"/>
    <property type="match status" value="1"/>
</dbReference>
<dbReference type="RefSeq" id="WP_066811605.1">
    <property type="nucleotide sequence ID" value="NZ_CP012661.1"/>
</dbReference>
<dbReference type="AlphaFoldDB" id="A0A161HBU0"/>
<reference evidence="1 2" key="1">
    <citation type="submission" date="2015-09" db="EMBL/GenBank/DDBJ databases">
        <title>Complete genome sequence of Defluviimonas alba cai42t isolated from an oilfield in Xinjiang.</title>
        <authorList>
            <person name="Geng S."/>
            <person name="Pan X."/>
            <person name="Wu X."/>
        </authorList>
    </citation>
    <scope>NUCLEOTIDE SEQUENCE [LARGE SCALE GENOMIC DNA]</scope>
    <source>
        <strain evidence="2">cai42</strain>
    </source>
</reference>
<dbReference type="Proteomes" id="UP000076128">
    <property type="component" value="Chromosome"/>
</dbReference>
<dbReference type="KEGG" id="daa:AKL17_1243"/>
<gene>
    <name evidence="1" type="ORF">AKL17_1243</name>
</gene>
<protein>
    <submittedName>
        <fullName evidence="1">Bleomycin resistance protein</fullName>
    </submittedName>
</protein>
<accession>A0A161HBU0</accession>
<keyword evidence="2" id="KW-1185">Reference proteome</keyword>
<dbReference type="OrthoDB" id="6624781at2"/>
<dbReference type="EMBL" id="CP012661">
    <property type="protein sequence ID" value="AMY68499.1"/>
    <property type="molecule type" value="Genomic_DNA"/>
</dbReference>
<organism evidence="1 2">
    <name type="scientific">Frigidibacter mobilis</name>
    <dbReference type="NCBI Taxonomy" id="1335048"/>
    <lineage>
        <taxon>Bacteria</taxon>
        <taxon>Pseudomonadati</taxon>
        <taxon>Pseudomonadota</taxon>
        <taxon>Alphaproteobacteria</taxon>
        <taxon>Rhodobacterales</taxon>
        <taxon>Paracoccaceae</taxon>
        <taxon>Frigidibacter</taxon>
    </lineage>
</organism>
<dbReference type="InterPro" id="IPR029068">
    <property type="entry name" value="Glyas_Bleomycin-R_OHBP_Dase"/>
</dbReference>
<name>A0A161HBU0_9RHOB</name>